<dbReference type="Proteomes" id="UP001165960">
    <property type="component" value="Unassembled WGS sequence"/>
</dbReference>
<sequence>MQIPTLLTVAVSVLGYNAEQNSTKINKTNTTIKAAPARSTANQAIDKPKSYAVTTSTNATSYGNGTEMANPFQVAGIVINDVTTFNATDLEKPEKDVEKAFEKFLNHTGSMFQHSVQNALENKNNTNAVEEFKEEIHLFVDTLAKVENLDAKTMQKIDGIIRSHPEYAAYTRMFVQNNQGLFEKQELDGINMFFTAANDYNPEITDKIIAILNINQKKYHIVPDDFYNKVQLAYAGKS</sequence>
<name>A0ACC2TMB3_9FUNG</name>
<reference evidence="1" key="1">
    <citation type="submission" date="2022-04" db="EMBL/GenBank/DDBJ databases">
        <title>Genome of the entomopathogenic fungus Entomophthora muscae.</title>
        <authorList>
            <person name="Elya C."/>
            <person name="Lovett B.R."/>
            <person name="Lee E."/>
            <person name="Macias A.M."/>
            <person name="Hajek A.E."/>
            <person name="De Bivort B.L."/>
            <person name="Kasson M.T."/>
            <person name="De Fine Licht H.H."/>
            <person name="Stajich J.E."/>
        </authorList>
    </citation>
    <scope>NUCLEOTIDE SEQUENCE</scope>
    <source>
        <strain evidence="1">Berkeley</strain>
    </source>
</reference>
<organism evidence="1 2">
    <name type="scientific">Entomophthora muscae</name>
    <dbReference type="NCBI Taxonomy" id="34485"/>
    <lineage>
        <taxon>Eukaryota</taxon>
        <taxon>Fungi</taxon>
        <taxon>Fungi incertae sedis</taxon>
        <taxon>Zoopagomycota</taxon>
        <taxon>Entomophthoromycotina</taxon>
        <taxon>Entomophthoromycetes</taxon>
        <taxon>Entomophthorales</taxon>
        <taxon>Entomophthoraceae</taxon>
        <taxon>Entomophthora</taxon>
    </lineage>
</organism>
<evidence type="ECO:0000313" key="1">
    <source>
        <dbReference type="EMBL" id="KAJ9075621.1"/>
    </source>
</evidence>
<accession>A0ACC2TMB3</accession>
<protein>
    <submittedName>
        <fullName evidence="1">Uncharacterized protein</fullName>
    </submittedName>
</protein>
<evidence type="ECO:0000313" key="2">
    <source>
        <dbReference type="Proteomes" id="UP001165960"/>
    </source>
</evidence>
<comment type="caution">
    <text evidence="1">The sequence shown here is derived from an EMBL/GenBank/DDBJ whole genome shotgun (WGS) entry which is preliminary data.</text>
</comment>
<gene>
    <name evidence="1" type="ORF">DSO57_1034127</name>
</gene>
<proteinExistence type="predicted"/>
<keyword evidence="2" id="KW-1185">Reference proteome</keyword>
<dbReference type="EMBL" id="QTSX02002409">
    <property type="protein sequence ID" value="KAJ9075621.1"/>
    <property type="molecule type" value="Genomic_DNA"/>
</dbReference>